<organism evidence="14 15">
    <name type="scientific">Stephania yunnanensis</name>
    <dbReference type="NCBI Taxonomy" id="152371"/>
    <lineage>
        <taxon>Eukaryota</taxon>
        <taxon>Viridiplantae</taxon>
        <taxon>Streptophyta</taxon>
        <taxon>Embryophyta</taxon>
        <taxon>Tracheophyta</taxon>
        <taxon>Spermatophyta</taxon>
        <taxon>Magnoliopsida</taxon>
        <taxon>Ranunculales</taxon>
        <taxon>Menispermaceae</taxon>
        <taxon>Menispermoideae</taxon>
        <taxon>Cissampelideae</taxon>
        <taxon>Stephania</taxon>
    </lineage>
</organism>
<evidence type="ECO:0000256" key="11">
    <source>
        <dbReference type="SAM" id="Coils"/>
    </source>
</evidence>
<feature type="region of interest" description="Disordered" evidence="12">
    <location>
        <begin position="145"/>
        <end position="164"/>
    </location>
</feature>
<dbReference type="InterPro" id="IPR045278">
    <property type="entry name" value="CRS1/CFM2/CFM3"/>
</dbReference>
<feature type="region of interest" description="Disordered" evidence="12">
    <location>
        <begin position="811"/>
        <end position="841"/>
    </location>
</feature>
<evidence type="ECO:0000256" key="1">
    <source>
        <dbReference type="ARBA" id="ARBA00004229"/>
    </source>
</evidence>
<keyword evidence="8" id="KW-0508">mRNA splicing</keyword>
<evidence type="ECO:0000256" key="9">
    <source>
        <dbReference type="ARBA" id="ARBA00023274"/>
    </source>
</evidence>
<feature type="region of interest" description="Disordered" evidence="12">
    <location>
        <begin position="509"/>
        <end position="536"/>
    </location>
</feature>
<feature type="compositionally biased region" description="Polar residues" evidence="12">
    <location>
        <begin position="511"/>
        <end position="522"/>
    </location>
</feature>
<evidence type="ECO:0000313" key="14">
    <source>
        <dbReference type="EMBL" id="KAK9113894.1"/>
    </source>
</evidence>
<dbReference type="FunFam" id="3.30.110.60:FF:000003">
    <property type="entry name" value="CRM-domain containing factor CFM3B, chloroplastic"/>
    <property type="match status" value="1"/>
</dbReference>
<sequence length="1099" mass="123087">MLLHLRHYQSQFIPKTLDSLSPNPKPYKLKVRNSSKTTTTTTAINGSINTKLVGRTAIQRIAEKLRSLGFVEEEKEEQKRSGNGNGNGNGNGSAGEIFLPSSEELENRRVGYTLDSSWSTPYNPVPKPGSGAAIARLDELRRGVEAERRGRGRGEAGEKEERVPSLAELTVPRAELRRLRRVGIGEKRRLIVGKAGITEGIVNGIHERWRRSEVVKIRCEDLCRWNMKRTHDLLEKKTGGLVVWRSGSIIILYRGANYKYPYFLADPNMTDNASGAGLPLESRTESVIDIAKDKSLDCIDDVNSSPSPINGTYSSAPSCPINGNAHSSLMRGVGMPNKVRFQLPGEAKLVEEADNLLNGLGPRFTDWWGNEPAPIDADLLPAVIPGYRRPFRLLPYGIRPKLTNDEMTTLKRLSRHLPYQFALGRNRNLQGLAASMVKLWEKCEIAKIAVKRGVQNMNSKMMAEDLKLLTGGTLIARAGQFIVFYRGKDFLPPSVSATMEEQRKSRLQIENVETSNQSSNLDRNPELAPKTKEPPSVDLVVQTSDQERRKLDSTEVKLRSTSRNVRNINNKLAVALEKKVEAEKLLAELEEKVQAQKPEVDREAITKEERYMLKRVGLRMKPYLPMGRRGVFDGTIENMHLHWKYRELVKVISNARCIADACKTARVLEAESGGILVAVERARKGYAIIIYRGKNYMRPVDLRPRTLLNKKQAQKRSIEAQRSESLKLHILKLAKNIERLKLQVVKDATETKSVLSSDCERLNTESETVDDSTLLNYSYQQTNENSTESSDAQEECTDRYASDSAVLYSNPLLSDSSRKQGGVQPDRRIGAYSQSNKPPGTEYNYSPFTIPEEDALVAESICKQNFDLDKTGDDCLQSGKEASSEPNPRIIHSHCFPDEVENEALSASSDFPTNMMVQIASGNSIESSIESGKDEFKSLDRRDEMQNHSAVTKKPVALSNRERLLLRRQALKMKKRPVLAVGKSNLITGVAKVIMAHFEKHPLAIVNVKGRAKGTSIQELVFKLEKETGSVLVSQEPNKVILYRGWGATEEPYAKKNRSVRRPLSGRDDSTIEEVSPQLIEAIRRECGLDSIHDKELDL</sequence>
<dbReference type="GO" id="GO:0000373">
    <property type="term" value="P:Group II intron splicing"/>
    <property type="evidence" value="ECO:0007669"/>
    <property type="project" value="UniProtKB-ARBA"/>
</dbReference>
<feature type="coiled-coil region" evidence="11">
    <location>
        <begin position="551"/>
        <end position="592"/>
    </location>
</feature>
<evidence type="ECO:0000256" key="6">
    <source>
        <dbReference type="ARBA" id="ARBA00022884"/>
    </source>
</evidence>
<dbReference type="PANTHER" id="PTHR31846:SF20">
    <property type="entry name" value="CRM-DOMAIN CONTAINING FACTOR CFM2, CHLOROPLASTIC"/>
    <property type="match status" value="1"/>
</dbReference>
<dbReference type="EMBL" id="JBBNAF010000009">
    <property type="protein sequence ID" value="KAK9113894.1"/>
    <property type="molecule type" value="Genomic_DNA"/>
</dbReference>
<evidence type="ECO:0000256" key="10">
    <source>
        <dbReference type="PROSITE-ProRule" id="PRU00626"/>
    </source>
</evidence>
<comment type="subcellular location">
    <subcellularLocation>
        <location evidence="1">Plastid</location>
        <location evidence="1">Chloroplast</location>
    </subcellularLocation>
</comment>
<feature type="compositionally biased region" description="Polar residues" evidence="12">
    <location>
        <begin position="832"/>
        <end position="841"/>
    </location>
</feature>
<evidence type="ECO:0000256" key="12">
    <source>
        <dbReference type="SAM" id="MobiDB-lite"/>
    </source>
</evidence>
<name>A0AAP0IE87_9MAGN</name>
<evidence type="ECO:0000256" key="4">
    <source>
        <dbReference type="ARBA" id="ARBA00022664"/>
    </source>
</evidence>
<dbReference type="Pfam" id="PF01985">
    <property type="entry name" value="CRS1_YhbY"/>
    <property type="match status" value="4"/>
</dbReference>
<feature type="domain" description="CRM" evidence="13">
    <location>
        <begin position="603"/>
        <end position="703"/>
    </location>
</feature>
<proteinExistence type="predicted"/>
<dbReference type="SUPFAM" id="SSF75471">
    <property type="entry name" value="YhbY-like"/>
    <property type="match status" value="4"/>
</dbReference>
<dbReference type="FunFam" id="3.30.110.60:FF:000002">
    <property type="entry name" value="CRS2-associated factor 1, chloroplastic"/>
    <property type="match status" value="2"/>
</dbReference>
<keyword evidence="4" id="KW-0507">mRNA processing</keyword>
<evidence type="ECO:0000313" key="15">
    <source>
        <dbReference type="Proteomes" id="UP001420932"/>
    </source>
</evidence>
<dbReference type="InterPro" id="IPR001890">
    <property type="entry name" value="RNA-binding_CRM"/>
</dbReference>
<evidence type="ECO:0000259" key="13">
    <source>
        <dbReference type="PROSITE" id="PS51295"/>
    </source>
</evidence>
<feature type="region of interest" description="Disordered" evidence="12">
    <location>
        <begin position="72"/>
        <end position="97"/>
    </location>
</feature>
<dbReference type="GO" id="GO:0003729">
    <property type="term" value="F:mRNA binding"/>
    <property type="evidence" value="ECO:0007669"/>
    <property type="project" value="InterPro"/>
</dbReference>
<evidence type="ECO:0000256" key="2">
    <source>
        <dbReference type="ARBA" id="ARBA00022528"/>
    </source>
</evidence>
<dbReference type="Gene3D" id="3.30.110.60">
    <property type="entry name" value="YhbY-like"/>
    <property type="match status" value="4"/>
</dbReference>
<keyword evidence="3" id="KW-0934">Plastid</keyword>
<reference evidence="14 15" key="1">
    <citation type="submission" date="2024-01" db="EMBL/GenBank/DDBJ databases">
        <title>Genome assemblies of Stephania.</title>
        <authorList>
            <person name="Yang L."/>
        </authorList>
    </citation>
    <scope>NUCLEOTIDE SEQUENCE [LARGE SCALE GENOMIC DNA]</scope>
    <source>
        <strain evidence="14">YNDBR</strain>
        <tissue evidence="14">Leaf</tissue>
    </source>
</reference>
<accession>A0AAP0IE87</accession>
<feature type="domain" description="CRM" evidence="13">
    <location>
        <begin position="400"/>
        <end position="497"/>
    </location>
</feature>
<dbReference type="GO" id="GO:1990904">
    <property type="term" value="C:ribonucleoprotein complex"/>
    <property type="evidence" value="ECO:0007669"/>
    <property type="project" value="UniProtKB-KW"/>
</dbReference>
<evidence type="ECO:0000256" key="5">
    <source>
        <dbReference type="ARBA" id="ARBA00022737"/>
    </source>
</evidence>
<dbReference type="Proteomes" id="UP001420932">
    <property type="component" value="Unassembled WGS sequence"/>
</dbReference>
<feature type="compositionally biased region" description="Basic and acidic residues" evidence="12">
    <location>
        <begin position="145"/>
        <end position="163"/>
    </location>
</feature>
<evidence type="ECO:0000256" key="8">
    <source>
        <dbReference type="ARBA" id="ARBA00023187"/>
    </source>
</evidence>
<evidence type="ECO:0000256" key="7">
    <source>
        <dbReference type="ARBA" id="ARBA00022946"/>
    </source>
</evidence>
<keyword evidence="11" id="KW-0175">Coiled coil</keyword>
<comment type="caution">
    <text evidence="14">The sequence shown here is derived from an EMBL/GenBank/DDBJ whole genome shotgun (WGS) entry which is preliminary data.</text>
</comment>
<dbReference type="SMART" id="SM01103">
    <property type="entry name" value="CRS1_YhbY"/>
    <property type="match status" value="4"/>
</dbReference>
<protein>
    <recommendedName>
        <fullName evidence="13">CRM domain-containing protein</fullName>
    </recommendedName>
</protein>
<dbReference type="GO" id="GO:0006397">
    <property type="term" value="P:mRNA processing"/>
    <property type="evidence" value="ECO:0007669"/>
    <property type="project" value="UniProtKB-KW"/>
</dbReference>
<gene>
    <name evidence="14" type="ORF">Syun_020691</name>
</gene>
<feature type="compositionally biased region" description="Gly residues" evidence="12">
    <location>
        <begin position="83"/>
        <end position="93"/>
    </location>
</feature>
<dbReference type="AlphaFoldDB" id="A0AAP0IE87"/>
<keyword evidence="2" id="KW-0150">Chloroplast</keyword>
<keyword evidence="5" id="KW-0677">Repeat</keyword>
<keyword evidence="15" id="KW-1185">Reference proteome</keyword>
<dbReference type="PROSITE" id="PS51295">
    <property type="entry name" value="CRM"/>
    <property type="match status" value="4"/>
</dbReference>
<dbReference type="PANTHER" id="PTHR31846">
    <property type="entry name" value="CRS1 / YHBY (CRM) DOMAIN-CONTAINING PROTEIN"/>
    <property type="match status" value="1"/>
</dbReference>
<dbReference type="GO" id="GO:0009507">
    <property type="term" value="C:chloroplast"/>
    <property type="evidence" value="ECO:0007669"/>
    <property type="project" value="UniProtKB-SubCell"/>
</dbReference>
<evidence type="ECO:0000256" key="3">
    <source>
        <dbReference type="ARBA" id="ARBA00022640"/>
    </source>
</evidence>
<keyword evidence="7" id="KW-0809">Transit peptide</keyword>
<keyword evidence="6 10" id="KW-0694">RNA-binding</keyword>
<feature type="compositionally biased region" description="Basic and acidic residues" evidence="12">
    <location>
        <begin position="523"/>
        <end position="535"/>
    </location>
</feature>
<dbReference type="InterPro" id="IPR035920">
    <property type="entry name" value="YhbY-like_sf"/>
</dbReference>
<keyword evidence="9" id="KW-0687">Ribonucleoprotein</keyword>
<feature type="domain" description="CRM" evidence="13">
    <location>
        <begin position="169"/>
        <end position="265"/>
    </location>
</feature>
<feature type="domain" description="CRM" evidence="13">
    <location>
        <begin position="956"/>
        <end position="1055"/>
    </location>
</feature>